<evidence type="ECO:0000313" key="1">
    <source>
        <dbReference type="EMBL" id="KAJ7708233.1"/>
    </source>
</evidence>
<organism evidence="1 2">
    <name type="scientific">Mycena rosella</name>
    <name type="common">Pink bonnet</name>
    <name type="synonym">Agaricus rosellus</name>
    <dbReference type="NCBI Taxonomy" id="1033263"/>
    <lineage>
        <taxon>Eukaryota</taxon>
        <taxon>Fungi</taxon>
        <taxon>Dikarya</taxon>
        <taxon>Basidiomycota</taxon>
        <taxon>Agaricomycotina</taxon>
        <taxon>Agaricomycetes</taxon>
        <taxon>Agaricomycetidae</taxon>
        <taxon>Agaricales</taxon>
        <taxon>Marasmiineae</taxon>
        <taxon>Mycenaceae</taxon>
        <taxon>Mycena</taxon>
    </lineage>
</organism>
<protein>
    <submittedName>
        <fullName evidence="1">Uncharacterized protein</fullName>
    </submittedName>
</protein>
<reference evidence="1" key="1">
    <citation type="submission" date="2023-03" db="EMBL/GenBank/DDBJ databases">
        <title>Massive genome expansion in bonnet fungi (Mycena s.s.) driven by repeated elements and novel gene families across ecological guilds.</title>
        <authorList>
            <consortium name="Lawrence Berkeley National Laboratory"/>
            <person name="Harder C.B."/>
            <person name="Miyauchi S."/>
            <person name="Viragh M."/>
            <person name="Kuo A."/>
            <person name="Thoen E."/>
            <person name="Andreopoulos B."/>
            <person name="Lu D."/>
            <person name="Skrede I."/>
            <person name="Drula E."/>
            <person name="Henrissat B."/>
            <person name="Morin E."/>
            <person name="Kohler A."/>
            <person name="Barry K."/>
            <person name="LaButti K."/>
            <person name="Morin E."/>
            <person name="Salamov A."/>
            <person name="Lipzen A."/>
            <person name="Mereny Z."/>
            <person name="Hegedus B."/>
            <person name="Baldrian P."/>
            <person name="Stursova M."/>
            <person name="Weitz H."/>
            <person name="Taylor A."/>
            <person name="Grigoriev I.V."/>
            <person name="Nagy L.G."/>
            <person name="Martin F."/>
            <person name="Kauserud H."/>
        </authorList>
    </citation>
    <scope>NUCLEOTIDE SEQUENCE</scope>
    <source>
        <strain evidence="1">CBHHK067</strain>
    </source>
</reference>
<keyword evidence="2" id="KW-1185">Reference proteome</keyword>
<gene>
    <name evidence="1" type="ORF">B0H17DRAFT_1125002</name>
</gene>
<dbReference type="Proteomes" id="UP001221757">
    <property type="component" value="Unassembled WGS sequence"/>
</dbReference>
<dbReference type="AlphaFoldDB" id="A0AAD7MAL9"/>
<sequence>MLGSAENCSDPPDVIVPLPKTAAICLELLASENYRNLAEKISIPDAEYDDSACGRATANLHVSHSATKVTFSYAPSRATSRGNFRSARFRYTNVYFMPLIPISPSKFFCGRHRMLLSFLVSNHHRYANTVFAVPVAKKYKTARRVQAPLAGGTGDGP</sequence>
<evidence type="ECO:0000313" key="2">
    <source>
        <dbReference type="Proteomes" id="UP001221757"/>
    </source>
</evidence>
<proteinExistence type="predicted"/>
<name>A0AAD7MAL9_MYCRO</name>
<accession>A0AAD7MAL9</accession>
<dbReference type="EMBL" id="JARKIE010000004">
    <property type="protein sequence ID" value="KAJ7708233.1"/>
    <property type="molecule type" value="Genomic_DNA"/>
</dbReference>
<comment type="caution">
    <text evidence="1">The sequence shown here is derived from an EMBL/GenBank/DDBJ whole genome shotgun (WGS) entry which is preliminary data.</text>
</comment>